<dbReference type="RefSeq" id="XP_016445549.1">
    <property type="nucleotide sequence ID" value="XM_016590063.1"/>
</dbReference>
<dbReference type="Pfam" id="PF24626">
    <property type="entry name" value="SH3_Tf2-1"/>
    <property type="match status" value="1"/>
</dbReference>
<evidence type="ECO:0000259" key="1">
    <source>
        <dbReference type="Pfam" id="PF24626"/>
    </source>
</evidence>
<gene>
    <name evidence="2" type="primary">LOC107770731</name>
</gene>
<dbReference type="AlphaFoldDB" id="A0A1S3Y0B1"/>
<accession>A0A1S3Y0B1</accession>
<dbReference type="InterPro" id="IPR056924">
    <property type="entry name" value="SH3_Tf2-1"/>
</dbReference>
<evidence type="ECO:0000313" key="2">
    <source>
        <dbReference type="RefSeq" id="XP_016445549.1"/>
    </source>
</evidence>
<dbReference type="PANTHER" id="PTHR46148">
    <property type="entry name" value="CHROMO DOMAIN-CONTAINING PROTEIN"/>
    <property type="match status" value="1"/>
</dbReference>
<dbReference type="STRING" id="4097.A0A1S3Y0B1"/>
<dbReference type="KEGG" id="nta:107770731"/>
<sequence>MDSYEALYGTRCHSLVDWFEPGEARILGINLVCDALEMVKLIQEWLRITQSGKESYADKKARDGAFMVGEKVLLRVSAMKGVMRFEKNGKLIPQYISPFEVLERVGKVAYRLAFPPNLSRIHMVIHVFILRKYYEDPSHVLDFSLMQLDNDLSYDKDPEAILDRKI</sequence>
<name>A0A1S3Y0B1_TOBAC</name>
<reference evidence="2" key="1">
    <citation type="submission" date="2025-08" db="UniProtKB">
        <authorList>
            <consortium name="RefSeq"/>
        </authorList>
    </citation>
    <scope>IDENTIFICATION</scope>
</reference>
<organism evidence="2">
    <name type="scientific">Nicotiana tabacum</name>
    <name type="common">Common tobacco</name>
    <dbReference type="NCBI Taxonomy" id="4097"/>
    <lineage>
        <taxon>Eukaryota</taxon>
        <taxon>Viridiplantae</taxon>
        <taxon>Streptophyta</taxon>
        <taxon>Embryophyta</taxon>
        <taxon>Tracheophyta</taxon>
        <taxon>Spermatophyta</taxon>
        <taxon>Magnoliopsida</taxon>
        <taxon>eudicotyledons</taxon>
        <taxon>Gunneridae</taxon>
        <taxon>Pentapetalae</taxon>
        <taxon>asterids</taxon>
        <taxon>lamiids</taxon>
        <taxon>Solanales</taxon>
        <taxon>Solanaceae</taxon>
        <taxon>Nicotianoideae</taxon>
        <taxon>Nicotianeae</taxon>
        <taxon>Nicotiana</taxon>
    </lineage>
</organism>
<protein>
    <recommendedName>
        <fullName evidence="1">Tf2-1-like SH3-like domain-containing protein</fullName>
    </recommendedName>
</protein>
<dbReference type="PANTHER" id="PTHR46148:SF60">
    <property type="entry name" value="CHROMO DOMAIN-CONTAINING PROTEIN"/>
    <property type="match status" value="1"/>
</dbReference>
<feature type="domain" description="Tf2-1-like SH3-like" evidence="1">
    <location>
        <begin position="69"/>
        <end position="134"/>
    </location>
</feature>
<proteinExistence type="predicted"/>
<dbReference type="OrthoDB" id="1212430at2759"/>
<dbReference type="PaxDb" id="4097-A0A1S3Y0B1"/>